<evidence type="ECO:0000256" key="9">
    <source>
        <dbReference type="ARBA" id="ARBA00022516"/>
    </source>
</evidence>
<dbReference type="GO" id="GO:0016024">
    <property type="term" value="P:CDP-diacylglycerol biosynthetic process"/>
    <property type="evidence" value="ECO:0007669"/>
    <property type="project" value="TreeGrafter"/>
</dbReference>
<keyword evidence="10" id="KW-0808">Transferase</keyword>
<keyword evidence="12" id="KW-0548">Nucleotidyltransferase</keyword>
<comment type="caution">
    <text evidence="25">The sequence shown here is derived from an EMBL/GenBank/DDBJ whole genome shotgun (WGS) entry which is preliminary data.</text>
</comment>
<keyword evidence="15 24" id="KW-0472">Membrane</keyword>
<keyword evidence="26" id="KW-1185">Reference proteome</keyword>
<evidence type="ECO:0000256" key="22">
    <source>
        <dbReference type="ARBA" id="ARBA00032743"/>
    </source>
</evidence>
<evidence type="ECO:0000256" key="20">
    <source>
        <dbReference type="ARBA" id="ARBA00032253"/>
    </source>
</evidence>
<sequence length="222" mass="24461">MISKKYNPHTTVSLAMAAAFFVFLYFFKDFPADKVIISAIVMMLVLFGIEIFGENPTFCIGRISSSFLGAFFIPLALMHMVYIRDLSDGMKLVFFIFIVVWILDTMAYAFGKVLGKHKLAKNVSSKKTLEGATAGIVFGVLAAVACRFIFMSNILTLQNAVILGLVISVTGQFSDLAESLIKRDGNVKDSGKIVPGHGGVFDRFDSYLFAAPAVYYVLKIFK</sequence>
<keyword evidence="14" id="KW-0443">Lipid metabolism</keyword>
<protein>
    <recommendedName>
        <fullName evidence="7">Phosphatidate cytidylyltransferase</fullName>
        <ecNumber evidence="6">2.7.7.41</ecNumber>
    </recommendedName>
    <alternativeName>
        <fullName evidence="20">CDP-DAG synthase</fullName>
    </alternativeName>
    <alternativeName>
        <fullName evidence="22">CDP-DG synthase</fullName>
    </alternativeName>
    <alternativeName>
        <fullName evidence="18">CDP-diacylglycerol synthase</fullName>
    </alternativeName>
    <alternativeName>
        <fullName evidence="21">CDP-diglyceride pyrophosphorylase</fullName>
    </alternativeName>
    <alternativeName>
        <fullName evidence="23">CDP-diglyceride synthase</fullName>
    </alternativeName>
    <alternativeName>
        <fullName evidence="19">CTP:phosphatidate cytidylyltransferase</fullName>
    </alternativeName>
</protein>
<evidence type="ECO:0000256" key="16">
    <source>
        <dbReference type="ARBA" id="ARBA00023209"/>
    </source>
</evidence>
<dbReference type="PANTHER" id="PTHR46382:SF1">
    <property type="entry name" value="PHOSPHATIDATE CYTIDYLYLTRANSFERASE"/>
    <property type="match status" value="1"/>
</dbReference>
<evidence type="ECO:0000256" key="6">
    <source>
        <dbReference type="ARBA" id="ARBA00012487"/>
    </source>
</evidence>
<keyword evidence="17" id="KW-1208">Phospholipid metabolism</keyword>
<reference evidence="25 26" key="1">
    <citation type="submission" date="2015-11" db="EMBL/GenBank/DDBJ databases">
        <title>Evidence for parallel genomic evolution in an endosymbiosis of termite gut flagellates.</title>
        <authorList>
            <person name="Zheng H."/>
        </authorList>
    </citation>
    <scope>NUCLEOTIDE SEQUENCE [LARGE SCALE GENOMIC DNA]</scope>
    <source>
        <strain evidence="25 26">CET450</strain>
    </source>
</reference>
<comment type="pathway">
    <text evidence="3">Phospholipid metabolism; CDP-diacylglycerol biosynthesis; CDP-diacylglycerol from sn-glycerol 3-phosphate: step 3/3.</text>
</comment>
<evidence type="ECO:0000313" key="25">
    <source>
        <dbReference type="EMBL" id="OEG70107.1"/>
    </source>
</evidence>
<keyword evidence="16" id="KW-0594">Phospholipid biosynthesis</keyword>
<evidence type="ECO:0000256" key="1">
    <source>
        <dbReference type="ARBA" id="ARBA00001698"/>
    </source>
</evidence>
<evidence type="ECO:0000256" key="8">
    <source>
        <dbReference type="ARBA" id="ARBA00022475"/>
    </source>
</evidence>
<keyword evidence="13 24" id="KW-1133">Transmembrane helix</keyword>
<evidence type="ECO:0000256" key="5">
    <source>
        <dbReference type="ARBA" id="ARBA00010185"/>
    </source>
</evidence>
<name>A0A1E5IHY5_ENDTX</name>
<evidence type="ECO:0000256" key="21">
    <source>
        <dbReference type="ARBA" id="ARBA00032396"/>
    </source>
</evidence>
<evidence type="ECO:0000256" key="15">
    <source>
        <dbReference type="ARBA" id="ARBA00023136"/>
    </source>
</evidence>
<accession>A0A1E5IHY5</accession>
<evidence type="ECO:0000256" key="4">
    <source>
        <dbReference type="ARBA" id="ARBA00005189"/>
    </source>
</evidence>
<dbReference type="GO" id="GO:0005886">
    <property type="term" value="C:plasma membrane"/>
    <property type="evidence" value="ECO:0007669"/>
    <property type="project" value="UniProtKB-SubCell"/>
</dbReference>
<evidence type="ECO:0000313" key="26">
    <source>
        <dbReference type="Proteomes" id="UP000095237"/>
    </source>
</evidence>
<evidence type="ECO:0000256" key="12">
    <source>
        <dbReference type="ARBA" id="ARBA00022695"/>
    </source>
</evidence>
<comment type="pathway">
    <text evidence="4">Lipid metabolism.</text>
</comment>
<dbReference type="PANTHER" id="PTHR46382">
    <property type="entry name" value="PHOSPHATIDATE CYTIDYLYLTRANSFERASE"/>
    <property type="match status" value="1"/>
</dbReference>
<organism evidence="25 26">
    <name type="scientific">Endomicrobium trichonymphae</name>
    <dbReference type="NCBI Taxonomy" id="1408204"/>
    <lineage>
        <taxon>Bacteria</taxon>
        <taxon>Pseudomonadati</taxon>
        <taxon>Elusimicrobiota</taxon>
        <taxon>Endomicrobiia</taxon>
        <taxon>Endomicrobiales</taxon>
        <taxon>Endomicrobiaceae</taxon>
        <taxon>Candidatus Endomicrobiellum</taxon>
    </lineage>
</organism>
<comment type="similarity">
    <text evidence="5">Belongs to the CDS family.</text>
</comment>
<evidence type="ECO:0000256" key="11">
    <source>
        <dbReference type="ARBA" id="ARBA00022692"/>
    </source>
</evidence>
<feature type="transmembrane region" description="Helical" evidence="24">
    <location>
        <begin position="89"/>
        <end position="110"/>
    </location>
</feature>
<feature type="transmembrane region" description="Helical" evidence="24">
    <location>
        <begin position="131"/>
        <end position="150"/>
    </location>
</feature>
<dbReference type="GO" id="GO:0004605">
    <property type="term" value="F:phosphatidate cytidylyltransferase activity"/>
    <property type="evidence" value="ECO:0007669"/>
    <property type="project" value="UniProtKB-EC"/>
</dbReference>
<feature type="transmembrane region" description="Helical" evidence="24">
    <location>
        <begin position="65"/>
        <end position="83"/>
    </location>
</feature>
<evidence type="ECO:0000256" key="3">
    <source>
        <dbReference type="ARBA" id="ARBA00005119"/>
    </source>
</evidence>
<keyword evidence="11 24" id="KW-0812">Transmembrane</keyword>
<comment type="catalytic activity">
    <reaction evidence="1">
        <text>a 1,2-diacyl-sn-glycero-3-phosphate + CTP + H(+) = a CDP-1,2-diacyl-sn-glycerol + diphosphate</text>
        <dbReference type="Rhea" id="RHEA:16229"/>
        <dbReference type="ChEBI" id="CHEBI:15378"/>
        <dbReference type="ChEBI" id="CHEBI:33019"/>
        <dbReference type="ChEBI" id="CHEBI:37563"/>
        <dbReference type="ChEBI" id="CHEBI:58332"/>
        <dbReference type="ChEBI" id="CHEBI:58608"/>
        <dbReference type="EC" id="2.7.7.41"/>
    </reaction>
</comment>
<keyword evidence="9" id="KW-0444">Lipid biosynthesis</keyword>
<evidence type="ECO:0000256" key="24">
    <source>
        <dbReference type="SAM" id="Phobius"/>
    </source>
</evidence>
<evidence type="ECO:0000256" key="2">
    <source>
        <dbReference type="ARBA" id="ARBA00004651"/>
    </source>
</evidence>
<dbReference type="EC" id="2.7.7.41" evidence="6"/>
<evidence type="ECO:0000256" key="23">
    <source>
        <dbReference type="ARBA" id="ARBA00033406"/>
    </source>
</evidence>
<comment type="subcellular location">
    <subcellularLocation>
        <location evidence="2">Cell membrane</location>
        <topology evidence="2">Multi-pass membrane protein</topology>
    </subcellularLocation>
</comment>
<keyword evidence="8" id="KW-1003">Cell membrane</keyword>
<dbReference type="Proteomes" id="UP000095237">
    <property type="component" value="Unassembled WGS sequence"/>
</dbReference>
<evidence type="ECO:0000256" key="14">
    <source>
        <dbReference type="ARBA" id="ARBA00023098"/>
    </source>
</evidence>
<dbReference type="AlphaFoldDB" id="A0A1E5IHY5"/>
<evidence type="ECO:0000256" key="19">
    <source>
        <dbReference type="ARBA" id="ARBA00031825"/>
    </source>
</evidence>
<feature type="transmembrane region" description="Helical" evidence="24">
    <location>
        <begin position="34"/>
        <end position="53"/>
    </location>
</feature>
<dbReference type="Pfam" id="PF01148">
    <property type="entry name" value="CTP_transf_1"/>
    <property type="match status" value="1"/>
</dbReference>
<evidence type="ECO:0000256" key="13">
    <source>
        <dbReference type="ARBA" id="ARBA00022989"/>
    </source>
</evidence>
<gene>
    <name evidence="25" type="ORF">ATZ36_06140</name>
</gene>
<feature type="transmembrane region" description="Helical" evidence="24">
    <location>
        <begin position="12"/>
        <end position="28"/>
    </location>
</feature>
<evidence type="ECO:0000256" key="10">
    <source>
        <dbReference type="ARBA" id="ARBA00022679"/>
    </source>
</evidence>
<evidence type="ECO:0000256" key="17">
    <source>
        <dbReference type="ARBA" id="ARBA00023264"/>
    </source>
</evidence>
<evidence type="ECO:0000256" key="18">
    <source>
        <dbReference type="ARBA" id="ARBA00029893"/>
    </source>
</evidence>
<evidence type="ECO:0000256" key="7">
    <source>
        <dbReference type="ARBA" id="ARBA00019373"/>
    </source>
</evidence>
<dbReference type="EMBL" id="LNVX01000468">
    <property type="protein sequence ID" value="OEG70107.1"/>
    <property type="molecule type" value="Genomic_DNA"/>
</dbReference>
<proteinExistence type="inferred from homology"/>